<dbReference type="PANTHER" id="PTHR33545:SF3">
    <property type="entry name" value="UPF0750 MEMBRANE PROTEIN YQFU"/>
    <property type="match status" value="1"/>
</dbReference>
<feature type="transmembrane region" description="Helical" evidence="6">
    <location>
        <begin position="160"/>
        <end position="183"/>
    </location>
</feature>
<dbReference type="PANTHER" id="PTHR33545">
    <property type="entry name" value="UPF0750 MEMBRANE PROTEIN YITT-RELATED"/>
    <property type="match status" value="1"/>
</dbReference>
<feature type="transmembrane region" description="Helical" evidence="6">
    <location>
        <begin position="120"/>
        <end position="139"/>
    </location>
</feature>
<feature type="domain" description="DUF2179" evidence="7">
    <location>
        <begin position="237"/>
        <end position="289"/>
    </location>
</feature>
<proteinExistence type="predicted"/>
<keyword evidence="4 6" id="KW-1133">Transmembrane helix</keyword>
<dbReference type="RefSeq" id="WP_186934474.1">
    <property type="nucleotide sequence ID" value="NZ_JACOPS010000001.1"/>
</dbReference>
<dbReference type="InterPro" id="IPR019264">
    <property type="entry name" value="DUF2179"/>
</dbReference>
<evidence type="ECO:0000256" key="4">
    <source>
        <dbReference type="ARBA" id="ARBA00022989"/>
    </source>
</evidence>
<dbReference type="PIRSF" id="PIRSF006483">
    <property type="entry name" value="Membrane_protein_YitT"/>
    <property type="match status" value="1"/>
</dbReference>
<dbReference type="EMBL" id="JACOPS010000001">
    <property type="protein sequence ID" value="MBC5727048.1"/>
    <property type="molecule type" value="Genomic_DNA"/>
</dbReference>
<reference evidence="8 9" key="1">
    <citation type="submission" date="2020-08" db="EMBL/GenBank/DDBJ databases">
        <title>Genome public.</title>
        <authorList>
            <person name="Liu C."/>
            <person name="Sun Q."/>
        </authorList>
    </citation>
    <scope>NUCLEOTIDE SEQUENCE [LARGE SCALE GENOMIC DNA]</scope>
    <source>
        <strain evidence="8 9">NSJ-71</strain>
    </source>
</reference>
<evidence type="ECO:0000256" key="6">
    <source>
        <dbReference type="SAM" id="Phobius"/>
    </source>
</evidence>
<evidence type="ECO:0000256" key="5">
    <source>
        <dbReference type="ARBA" id="ARBA00023136"/>
    </source>
</evidence>
<keyword evidence="9" id="KW-1185">Reference proteome</keyword>
<organism evidence="8 9">
    <name type="scientific">Ruminococcus intestinalis</name>
    <dbReference type="NCBI Taxonomy" id="2763066"/>
    <lineage>
        <taxon>Bacteria</taxon>
        <taxon>Bacillati</taxon>
        <taxon>Bacillota</taxon>
        <taxon>Clostridia</taxon>
        <taxon>Eubacteriales</taxon>
        <taxon>Oscillospiraceae</taxon>
        <taxon>Ruminococcus</taxon>
    </lineage>
</organism>
<dbReference type="InterPro" id="IPR051461">
    <property type="entry name" value="UPF0750_membrane"/>
</dbReference>
<keyword evidence="2" id="KW-1003">Cell membrane</keyword>
<dbReference type="Pfam" id="PF02588">
    <property type="entry name" value="YitT_membrane"/>
    <property type="match status" value="1"/>
</dbReference>
<evidence type="ECO:0000256" key="2">
    <source>
        <dbReference type="ARBA" id="ARBA00022475"/>
    </source>
</evidence>
<comment type="subcellular location">
    <subcellularLocation>
        <location evidence="1">Cell membrane</location>
        <topology evidence="1">Multi-pass membrane protein</topology>
    </subcellularLocation>
</comment>
<evidence type="ECO:0000256" key="3">
    <source>
        <dbReference type="ARBA" id="ARBA00022692"/>
    </source>
</evidence>
<protein>
    <submittedName>
        <fullName evidence="8">YitT family protein</fullName>
    </submittedName>
</protein>
<keyword evidence="5 6" id="KW-0472">Membrane</keyword>
<feature type="transmembrane region" description="Helical" evidence="6">
    <location>
        <begin position="12"/>
        <end position="35"/>
    </location>
</feature>
<evidence type="ECO:0000313" key="9">
    <source>
        <dbReference type="Proteomes" id="UP000636755"/>
    </source>
</evidence>
<feature type="transmembrane region" description="Helical" evidence="6">
    <location>
        <begin position="55"/>
        <end position="75"/>
    </location>
</feature>
<dbReference type="CDD" id="cd16380">
    <property type="entry name" value="YitT_C"/>
    <property type="match status" value="1"/>
</dbReference>
<gene>
    <name evidence="8" type="ORF">H8R91_00620</name>
</gene>
<evidence type="ECO:0000256" key="1">
    <source>
        <dbReference type="ARBA" id="ARBA00004651"/>
    </source>
</evidence>
<dbReference type="Pfam" id="PF10035">
    <property type="entry name" value="DUF2179"/>
    <property type="match status" value="1"/>
</dbReference>
<dbReference type="Proteomes" id="UP000636755">
    <property type="component" value="Unassembled WGS sequence"/>
</dbReference>
<accession>A0ABR7HHR8</accession>
<name>A0ABR7HHR8_9FIRM</name>
<comment type="caution">
    <text evidence="8">The sequence shown here is derived from an EMBL/GenBank/DDBJ whole genome shotgun (WGS) entry which is preliminary data.</text>
</comment>
<evidence type="ECO:0000313" key="8">
    <source>
        <dbReference type="EMBL" id="MBC5727048.1"/>
    </source>
</evidence>
<evidence type="ECO:0000259" key="7">
    <source>
        <dbReference type="Pfam" id="PF10035"/>
    </source>
</evidence>
<sequence length="297" mass="32870">MKNFISTFKELKIVNFLFLTLAGIINAFGVVVFLAPVKLYDSGISGTSMLISQETPEWCSLSLILILLNIPLFLLGLKREGLKFTVYAIYTVFIYSLVAWIITDILPIDVSFISPLAGNDLFLCAIFGGVISGCGSGLAMRFGGAMDGIDILAVMFAKRLHLSIGTFIMIYNVILYIICGIVIGSWILPLYSIVTYAVAVKMIDFFVEGFDRAKGAFIITTKSDAVCEKLSQTFENGITMIDAKGYYSGSKKTMIYFVINRFQVDKMKRLVHDIDPKAYISINEIADVYSANSDDKD</sequence>
<dbReference type="Gene3D" id="3.30.70.120">
    <property type="match status" value="1"/>
</dbReference>
<dbReference type="InterPro" id="IPR003740">
    <property type="entry name" value="YitT"/>
</dbReference>
<feature type="transmembrane region" description="Helical" evidence="6">
    <location>
        <begin position="87"/>
        <end position="108"/>
    </location>
</feature>
<dbReference type="InterPro" id="IPR015867">
    <property type="entry name" value="N-reg_PII/ATP_PRibTrfase_C"/>
</dbReference>
<keyword evidence="3 6" id="KW-0812">Transmembrane</keyword>